<name>A0ABR0B5H1_9CRUS</name>
<dbReference type="PROSITE" id="PS50222">
    <property type="entry name" value="EF_HAND_2"/>
    <property type="match status" value="1"/>
</dbReference>
<dbReference type="Gene3D" id="1.10.238.10">
    <property type="entry name" value="EF-hand"/>
    <property type="match status" value="1"/>
</dbReference>
<sequence>MGLSIIIFHVPILVPKGLTSNVVQRKLINHDVCLVLKPPTFATVLHASSWTIGLHQVRGYFDRQIDKLKLEGAFITDKIDEDHARLVEQIFETEDKNKDGVITRDEFSGETRDEL</sequence>
<evidence type="ECO:0000256" key="1">
    <source>
        <dbReference type="ARBA" id="ARBA00022837"/>
    </source>
</evidence>
<reference evidence="3 4" key="1">
    <citation type="journal article" date="2023" name="Nucleic Acids Res.">
        <title>The hologenome of Daphnia magna reveals possible DNA methylation and microbiome-mediated evolution of the host genome.</title>
        <authorList>
            <person name="Chaturvedi A."/>
            <person name="Li X."/>
            <person name="Dhandapani V."/>
            <person name="Marshall H."/>
            <person name="Kissane S."/>
            <person name="Cuenca-Cambronero M."/>
            <person name="Asole G."/>
            <person name="Calvet F."/>
            <person name="Ruiz-Romero M."/>
            <person name="Marangio P."/>
            <person name="Guigo R."/>
            <person name="Rago D."/>
            <person name="Mirbahai L."/>
            <person name="Eastwood N."/>
            <person name="Colbourne J.K."/>
            <person name="Zhou J."/>
            <person name="Mallon E."/>
            <person name="Orsini L."/>
        </authorList>
    </citation>
    <scope>NUCLEOTIDE SEQUENCE [LARGE SCALE GENOMIC DNA]</scope>
    <source>
        <strain evidence="3">LRV0_1</strain>
    </source>
</reference>
<feature type="domain" description="EF-hand" evidence="2">
    <location>
        <begin position="82"/>
        <end position="115"/>
    </location>
</feature>
<gene>
    <name evidence="3" type="ORF">OUZ56_028981</name>
</gene>
<evidence type="ECO:0000313" key="4">
    <source>
        <dbReference type="Proteomes" id="UP001234178"/>
    </source>
</evidence>
<evidence type="ECO:0000313" key="3">
    <source>
        <dbReference type="EMBL" id="KAK4036934.1"/>
    </source>
</evidence>
<proteinExistence type="predicted"/>
<dbReference type="InterPro" id="IPR002048">
    <property type="entry name" value="EF_hand_dom"/>
</dbReference>
<dbReference type="InterPro" id="IPR011992">
    <property type="entry name" value="EF-hand-dom_pair"/>
</dbReference>
<comment type="caution">
    <text evidence="3">The sequence shown here is derived from an EMBL/GenBank/DDBJ whole genome shotgun (WGS) entry which is preliminary data.</text>
</comment>
<dbReference type="InterPro" id="IPR018247">
    <property type="entry name" value="EF_Hand_1_Ca_BS"/>
</dbReference>
<dbReference type="Proteomes" id="UP001234178">
    <property type="component" value="Unassembled WGS sequence"/>
</dbReference>
<dbReference type="EMBL" id="JAOYFB010000040">
    <property type="protein sequence ID" value="KAK4036934.1"/>
    <property type="molecule type" value="Genomic_DNA"/>
</dbReference>
<accession>A0ABR0B5H1</accession>
<evidence type="ECO:0000259" key="2">
    <source>
        <dbReference type="PROSITE" id="PS50222"/>
    </source>
</evidence>
<protein>
    <recommendedName>
        <fullName evidence="2">EF-hand domain-containing protein</fullName>
    </recommendedName>
</protein>
<dbReference type="PROSITE" id="PS00018">
    <property type="entry name" value="EF_HAND_1"/>
    <property type="match status" value="1"/>
</dbReference>
<organism evidence="3 4">
    <name type="scientific">Daphnia magna</name>
    <dbReference type="NCBI Taxonomy" id="35525"/>
    <lineage>
        <taxon>Eukaryota</taxon>
        <taxon>Metazoa</taxon>
        <taxon>Ecdysozoa</taxon>
        <taxon>Arthropoda</taxon>
        <taxon>Crustacea</taxon>
        <taxon>Branchiopoda</taxon>
        <taxon>Diplostraca</taxon>
        <taxon>Cladocera</taxon>
        <taxon>Anomopoda</taxon>
        <taxon>Daphniidae</taxon>
        <taxon>Daphnia</taxon>
    </lineage>
</organism>
<keyword evidence="1" id="KW-0106">Calcium</keyword>
<keyword evidence="4" id="KW-1185">Reference proteome</keyword>
<dbReference type="SUPFAM" id="SSF47473">
    <property type="entry name" value="EF-hand"/>
    <property type="match status" value="1"/>
</dbReference>